<dbReference type="Pfam" id="PF25258">
    <property type="entry name" value="DUF7859"/>
    <property type="match status" value="1"/>
</dbReference>
<sequence length="77" mass="8682">MFVFFHDASPKLLYLVPAEPIHMTDPLVVDGLVDFLAGNPVFVGLLVALLLFVFFGYLLVRRTLLGLSEGYDEARRR</sequence>
<evidence type="ECO:0000313" key="3">
    <source>
        <dbReference type="Proteomes" id="UP000198902"/>
    </source>
</evidence>
<reference evidence="3" key="1">
    <citation type="submission" date="2015-03" db="EMBL/GenBank/DDBJ databases">
        <authorList>
            <person name="Urmite Genomes"/>
        </authorList>
    </citation>
    <scope>NUCLEOTIDE SEQUENCE [LARGE SCALE GENOMIC DNA]</scope>
    <source>
        <strain evidence="3">Arc-Hr</strain>
    </source>
</reference>
<name>A0A0D6JUI6_9EURY</name>
<keyword evidence="1" id="KW-0472">Membrane</keyword>
<accession>A0A0D6JUI6</accession>
<keyword evidence="3" id="KW-1185">Reference proteome</keyword>
<protein>
    <submittedName>
        <fullName evidence="2">Uncharacterized protein</fullName>
    </submittedName>
</protein>
<gene>
    <name evidence="2" type="ORF">BN996_02738</name>
</gene>
<dbReference type="AlphaFoldDB" id="A0A0D6JUI6"/>
<proteinExistence type="predicted"/>
<dbReference type="EMBL" id="CSTE01000002">
    <property type="protein sequence ID" value="CQR51405.1"/>
    <property type="molecule type" value="Genomic_DNA"/>
</dbReference>
<dbReference type="Proteomes" id="UP000198902">
    <property type="component" value="Unassembled WGS sequence"/>
</dbReference>
<dbReference type="InterPro" id="IPR057181">
    <property type="entry name" value="DUF7859"/>
</dbReference>
<organism evidence="2 3">
    <name type="scientific">Haloferax massiliensis</name>
    <dbReference type="NCBI Taxonomy" id="1476858"/>
    <lineage>
        <taxon>Archaea</taxon>
        <taxon>Methanobacteriati</taxon>
        <taxon>Methanobacteriota</taxon>
        <taxon>Stenosarchaea group</taxon>
        <taxon>Halobacteria</taxon>
        <taxon>Halobacteriales</taxon>
        <taxon>Haloferacaceae</taxon>
        <taxon>Haloferax</taxon>
    </lineage>
</organism>
<feature type="transmembrane region" description="Helical" evidence="1">
    <location>
        <begin position="41"/>
        <end position="60"/>
    </location>
</feature>
<keyword evidence="1" id="KW-0812">Transmembrane</keyword>
<evidence type="ECO:0000313" key="2">
    <source>
        <dbReference type="EMBL" id="CQR51405.1"/>
    </source>
</evidence>
<keyword evidence="1" id="KW-1133">Transmembrane helix</keyword>
<evidence type="ECO:0000256" key="1">
    <source>
        <dbReference type="SAM" id="Phobius"/>
    </source>
</evidence>